<proteinExistence type="predicted"/>
<feature type="compositionally biased region" description="Acidic residues" evidence="1">
    <location>
        <begin position="100"/>
        <end position="109"/>
    </location>
</feature>
<dbReference type="OrthoDB" id="6243522at2759"/>
<feature type="region of interest" description="Disordered" evidence="1">
    <location>
        <begin position="58"/>
        <end position="115"/>
    </location>
</feature>
<dbReference type="Proteomes" id="UP000699462">
    <property type="component" value="Unassembled WGS sequence"/>
</dbReference>
<organism evidence="2 3">
    <name type="scientific">Paragonimus westermani</name>
    <dbReference type="NCBI Taxonomy" id="34504"/>
    <lineage>
        <taxon>Eukaryota</taxon>
        <taxon>Metazoa</taxon>
        <taxon>Spiralia</taxon>
        <taxon>Lophotrochozoa</taxon>
        <taxon>Platyhelminthes</taxon>
        <taxon>Trematoda</taxon>
        <taxon>Digenea</taxon>
        <taxon>Plagiorchiida</taxon>
        <taxon>Troglotremata</taxon>
        <taxon>Troglotrematidae</taxon>
        <taxon>Paragonimus</taxon>
    </lineage>
</organism>
<sequence>MDSIGLTRADTSRNLRPPTASVVVVRPKKPRRYKLLSKQRLKVPNPFPKKYEYTKHMPLINIDTEDEDSEEPDLQSLKKVSNQSLSNLLHHDRSHKTEDASDDDEENDWDLTLTPPRLHHSNNRCGCFNLPHGCTVS</sequence>
<feature type="compositionally biased region" description="Polar residues" evidence="1">
    <location>
        <begin position="78"/>
        <end position="87"/>
    </location>
</feature>
<evidence type="ECO:0000256" key="1">
    <source>
        <dbReference type="SAM" id="MobiDB-lite"/>
    </source>
</evidence>
<evidence type="ECO:0000313" key="2">
    <source>
        <dbReference type="EMBL" id="KAF8560711.1"/>
    </source>
</evidence>
<evidence type="ECO:0000313" key="3">
    <source>
        <dbReference type="Proteomes" id="UP000699462"/>
    </source>
</evidence>
<feature type="compositionally biased region" description="Basic and acidic residues" evidence="1">
    <location>
        <begin position="89"/>
        <end position="99"/>
    </location>
</feature>
<accession>A0A8T0D2A9</accession>
<keyword evidence="3" id="KW-1185">Reference proteome</keyword>
<protein>
    <submittedName>
        <fullName evidence="2">Uncharacterized protein</fullName>
    </submittedName>
</protein>
<gene>
    <name evidence="2" type="ORF">P879_01339</name>
</gene>
<dbReference type="EMBL" id="JTDF01022283">
    <property type="protein sequence ID" value="KAF8560711.1"/>
    <property type="molecule type" value="Genomic_DNA"/>
</dbReference>
<feature type="compositionally biased region" description="Acidic residues" evidence="1">
    <location>
        <begin position="63"/>
        <end position="73"/>
    </location>
</feature>
<reference evidence="2 3" key="1">
    <citation type="submission" date="2019-07" db="EMBL/GenBank/DDBJ databases">
        <title>Annotation for the trematode Paragonimus westermani.</title>
        <authorList>
            <person name="Choi Y.-J."/>
        </authorList>
    </citation>
    <scope>NUCLEOTIDE SEQUENCE [LARGE SCALE GENOMIC DNA]</scope>
    <source>
        <strain evidence="2">180907_Pwestermani</strain>
    </source>
</reference>
<dbReference type="AlphaFoldDB" id="A0A8T0D2A9"/>
<comment type="caution">
    <text evidence="2">The sequence shown here is derived from an EMBL/GenBank/DDBJ whole genome shotgun (WGS) entry which is preliminary data.</text>
</comment>
<feature type="region of interest" description="Disordered" evidence="1">
    <location>
        <begin position="1"/>
        <end position="26"/>
    </location>
</feature>
<name>A0A8T0D2A9_9TREM</name>